<dbReference type="HOGENOM" id="CLU_713448_0_0_10"/>
<organism evidence="3 4">
    <name type="scientific">Pseudopedobacter saltans (strain ATCC 51119 / DSM 12145 / JCM 21818 / CCUG 39354 / LMG 10337 / NBRC 100064 / NCIMB 13643)</name>
    <name type="common">Pedobacter saltans</name>
    <dbReference type="NCBI Taxonomy" id="762903"/>
    <lineage>
        <taxon>Bacteria</taxon>
        <taxon>Pseudomonadati</taxon>
        <taxon>Bacteroidota</taxon>
        <taxon>Sphingobacteriia</taxon>
        <taxon>Sphingobacteriales</taxon>
        <taxon>Sphingobacteriaceae</taxon>
        <taxon>Pseudopedobacter</taxon>
    </lineage>
</organism>
<feature type="domain" description="Tyr recombinase" evidence="2">
    <location>
        <begin position="201"/>
        <end position="381"/>
    </location>
</feature>
<dbReference type="RefSeq" id="WP_013631627.1">
    <property type="nucleotide sequence ID" value="NC_015177.1"/>
</dbReference>
<dbReference type="Proteomes" id="UP000000310">
    <property type="component" value="Chromosome"/>
</dbReference>
<dbReference type="EMBL" id="CP002545">
    <property type="protein sequence ID" value="ADY51124.1"/>
    <property type="molecule type" value="Genomic_DNA"/>
</dbReference>
<dbReference type="InterPro" id="IPR011010">
    <property type="entry name" value="DNA_brk_join_enz"/>
</dbReference>
<evidence type="ECO:0000313" key="3">
    <source>
        <dbReference type="EMBL" id="ADY51124.1"/>
    </source>
</evidence>
<dbReference type="InterPro" id="IPR002104">
    <property type="entry name" value="Integrase_catalytic"/>
</dbReference>
<dbReference type="KEGG" id="psn:Pedsa_0544"/>
<dbReference type="Gene3D" id="1.10.443.10">
    <property type="entry name" value="Intergrase catalytic core"/>
    <property type="match status" value="1"/>
</dbReference>
<dbReference type="Pfam" id="PF00589">
    <property type="entry name" value="Phage_integrase"/>
    <property type="match status" value="1"/>
</dbReference>
<dbReference type="InterPro" id="IPR013762">
    <property type="entry name" value="Integrase-like_cat_sf"/>
</dbReference>
<keyword evidence="1" id="KW-0233">DNA recombination</keyword>
<evidence type="ECO:0000313" key="4">
    <source>
        <dbReference type="Proteomes" id="UP000000310"/>
    </source>
</evidence>
<accession>F0S799</accession>
<dbReference type="OrthoDB" id="9806835at2"/>
<name>F0S799_PSESL</name>
<protein>
    <submittedName>
        <fullName evidence="3">Integrase family protein</fullName>
    </submittedName>
</protein>
<dbReference type="STRING" id="762903.Pedsa_0544"/>
<evidence type="ECO:0000256" key="1">
    <source>
        <dbReference type="ARBA" id="ARBA00023172"/>
    </source>
</evidence>
<dbReference type="SUPFAM" id="SSF56349">
    <property type="entry name" value="DNA breaking-rejoining enzymes"/>
    <property type="match status" value="1"/>
</dbReference>
<sequence length="387" mass="45499">MIPKQLLRTGINNPKDLNKRCYVNLYLEDKRIKIYNGKCINLDINPNVENDLAKRTLELQLLEYEIKKAFAEGRYPIDRTASKHQFRDNLIIEREALVLKDALDEVLNLKLASNLSKLYKRNLKRIHKLFVDFLTTEEKEGCLSNLSQNRVQEFLNQFQSSSTYYMDKRRDINVLLSGISNKYEVDLGKLKKTNRVKVKATLHKYYELPQLKRILSYLEKHNDNLYICCLLSYSCFLRPHQEIRILTKSHFKNGFTQIHLSGSENKSGRIRVVPLPDYVREKLVSHCKDIEEHHNIFSKSITAYNEHYFSTNWTREHKKMSKLGLIDKDQTIYSFRHTGAIAVYKKTKDVHILQQLLGHSDMIVTLNYLRGLGQMSLDNYKEILPDL</sequence>
<dbReference type="eggNOG" id="COG0582">
    <property type="taxonomic scope" value="Bacteria"/>
</dbReference>
<reference evidence="4" key="2">
    <citation type="submission" date="2011-02" db="EMBL/GenBank/DDBJ databases">
        <title>The complete genome of Pedobacter saltans DSM 12145.</title>
        <authorList>
            <consortium name="US DOE Joint Genome Institute (JGI-PGF)"/>
            <person name="Lucas S."/>
            <person name="Copeland A."/>
            <person name="Lapidus A."/>
            <person name="Bruce D."/>
            <person name="Goodwin L."/>
            <person name="Pitluck S."/>
            <person name="Kyrpides N."/>
            <person name="Mavromatis K."/>
            <person name="Pagani I."/>
            <person name="Ivanova N."/>
            <person name="Ovchinnikova G."/>
            <person name="Lu M."/>
            <person name="Detter J.C."/>
            <person name="Han C."/>
            <person name="Land M."/>
            <person name="Hauser L."/>
            <person name="Markowitz V."/>
            <person name="Cheng J.-F."/>
            <person name="Hugenholtz P."/>
            <person name="Woyke T."/>
            <person name="Wu D."/>
            <person name="Tindall B."/>
            <person name="Pomrenke H.G."/>
            <person name="Brambilla E."/>
            <person name="Klenk H.-P."/>
            <person name="Eisen J.A."/>
        </authorList>
    </citation>
    <scope>NUCLEOTIDE SEQUENCE [LARGE SCALE GENOMIC DNA]</scope>
    <source>
        <strain evidence="4">ATCC 51119 / DSM 12145 / JCM 21818 / LMG 10337 / NBRC 100064 / NCIMB 13643</strain>
    </source>
</reference>
<dbReference type="GO" id="GO:0003677">
    <property type="term" value="F:DNA binding"/>
    <property type="evidence" value="ECO:0007669"/>
    <property type="project" value="InterPro"/>
</dbReference>
<dbReference type="PROSITE" id="PS51898">
    <property type="entry name" value="TYR_RECOMBINASE"/>
    <property type="match status" value="1"/>
</dbReference>
<proteinExistence type="predicted"/>
<evidence type="ECO:0000259" key="2">
    <source>
        <dbReference type="PROSITE" id="PS51898"/>
    </source>
</evidence>
<keyword evidence="4" id="KW-1185">Reference proteome</keyword>
<dbReference type="AlphaFoldDB" id="F0S799"/>
<dbReference type="GO" id="GO:0015074">
    <property type="term" value="P:DNA integration"/>
    <property type="evidence" value="ECO:0007669"/>
    <property type="project" value="InterPro"/>
</dbReference>
<gene>
    <name evidence="3" type="ordered locus">Pedsa_0544</name>
</gene>
<reference evidence="3 4" key="1">
    <citation type="journal article" date="2011" name="Stand. Genomic Sci.">
        <title>Complete genome sequence of the gliding, heparinolytic Pedobacter saltans type strain (113).</title>
        <authorList>
            <person name="Liolios K."/>
            <person name="Sikorski J."/>
            <person name="Lu M."/>
            <person name="Nolan M."/>
            <person name="Lapidus A."/>
            <person name="Lucas S."/>
            <person name="Hammon N."/>
            <person name="Deshpande S."/>
            <person name="Cheng J.F."/>
            <person name="Tapia R."/>
            <person name="Han C."/>
            <person name="Goodwin L."/>
            <person name="Pitluck S."/>
            <person name="Huntemann M."/>
            <person name="Ivanova N."/>
            <person name="Pagani I."/>
            <person name="Mavromatis K."/>
            <person name="Ovchinikova G."/>
            <person name="Pati A."/>
            <person name="Chen A."/>
            <person name="Palaniappan K."/>
            <person name="Land M."/>
            <person name="Hauser L."/>
            <person name="Brambilla E.M."/>
            <person name="Kotsyurbenko O."/>
            <person name="Rohde M."/>
            <person name="Tindall B.J."/>
            <person name="Abt B."/>
            <person name="Goker M."/>
            <person name="Detter J.C."/>
            <person name="Woyke T."/>
            <person name="Bristow J."/>
            <person name="Eisen J.A."/>
            <person name="Markowitz V."/>
            <person name="Hugenholtz P."/>
            <person name="Klenk H.P."/>
            <person name="Kyrpides N.C."/>
        </authorList>
    </citation>
    <scope>NUCLEOTIDE SEQUENCE [LARGE SCALE GENOMIC DNA]</scope>
    <source>
        <strain evidence="4">ATCC 51119 / DSM 12145 / JCM 21818 / LMG 10337 / NBRC 100064 / NCIMB 13643</strain>
    </source>
</reference>
<dbReference type="GO" id="GO:0006310">
    <property type="term" value="P:DNA recombination"/>
    <property type="evidence" value="ECO:0007669"/>
    <property type="project" value="UniProtKB-KW"/>
</dbReference>